<proteinExistence type="predicted"/>
<accession>A0A915TYQ3</accession>
<dbReference type="Pfam" id="PF01636">
    <property type="entry name" value="APH"/>
    <property type="match status" value="1"/>
</dbReference>
<evidence type="ECO:0000313" key="2">
    <source>
        <dbReference type="EMBL" id="BCO08238.1"/>
    </source>
</evidence>
<dbReference type="Gene3D" id="3.90.1200.10">
    <property type="match status" value="1"/>
</dbReference>
<organism evidence="2 3">
    <name type="scientific">Desulfolithobacter dissulfuricans</name>
    <dbReference type="NCBI Taxonomy" id="2795293"/>
    <lineage>
        <taxon>Bacteria</taxon>
        <taxon>Pseudomonadati</taxon>
        <taxon>Thermodesulfobacteriota</taxon>
        <taxon>Desulfobulbia</taxon>
        <taxon>Desulfobulbales</taxon>
        <taxon>Desulfobulbaceae</taxon>
        <taxon>Desulfolithobacter</taxon>
    </lineage>
</organism>
<evidence type="ECO:0000259" key="1">
    <source>
        <dbReference type="Pfam" id="PF01636"/>
    </source>
</evidence>
<dbReference type="KEGG" id="ddu:GF1_06140"/>
<dbReference type="EMBL" id="AP024233">
    <property type="protein sequence ID" value="BCO08238.1"/>
    <property type="molecule type" value="Genomic_DNA"/>
</dbReference>
<dbReference type="InterPro" id="IPR011009">
    <property type="entry name" value="Kinase-like_dom_sf"/>
</dbReference>
<gene>
    <name evidence="2" type="ORF">GF1_06140</name>
</gene>
<keyword evidence="3" id="KW-1185">Reference proteome</keyword>
<dbReference type="RefSeq" id="WP_267928148.1">
    <property type="nucleotide sequence ID" value="NZ_AP024233.1"/>
</dbReference>
<dbReference type="AlphaFoldDB" id="A0A915TYQ3"/>
<dbReference type="SUPFAM" id="SSF56112">
    <property type="entry name" value="Protein kinase-like (PK-like)"/>
    <property type="match status" value="1"/>
</dbReference>
<reference evidence="2" key="1">
    <citation type="submission" date="2020-12" db="EMBL/GenBank/DDBJ databases">
        <title>Desulfobium dissulfuricans gen. nov., sp. nov., a novel mesophilic, sulfate-reducing bacterium isolated from a deep-sea hydrothermal vent.</title>
        <authorList>
            <person name="Hashimoto Y."/>
            <person name="Tame A."/>
            <person name="Sawayama S."/>
            <person name="Miyazaki J."/>
            <person name="Takai K."/>
            <person name="Nakagawa S."/>
        </authorList>
    </citation>
    <scope>NUCLEOTIDE SEQUENCE</scope>
    <source>
        <strain evidence="2">GF1</strain>
    </source>
</reference>
<feature type="domain" description="Aminoglycoside phosphotransferase" evidence="1">
    <location>
        <begin position="33"/>
        <end position="265"/>
    </location>
</feature>
<name>A0A915TYQ3_9BACT</name>
<sequence length="352" mass="40461">MEKKYLEKICRLLRTAGWSLSPGEVEVDTFAPDGSQRRFFRLRTADGRTAVAILPPSDDRSGIREARAAWHIGHHLFRAGAPVPELYGHDPQSGLLACEDLGSVRLHDLVRHHGLSPQVRSYYRESVGLLARMQVRGARGFDTSWCWDTPHYDRDLMLDRESGYFLTALCRDFLHLDYDHARIWEECRRLADRVAAVDRGWFLHRDFQSRNIMVCDNRVRFIDFQGGRLGPLAYDLASLLIDPYAGLPGSFQEELVDHYLATLDEYVPCDPATFREEYVMLAIQRNLQILGAFAFLGHQRGKVFFLRFIFPALATLNTLLAKGTAAGYPFLRQLVRQCMEKVEDRPKEVYDH</sequence>
<protein>
    <recommendedName>
        <fullName evidence="1">Aminoglycoside phosphotransferase domain-containing protein</fullName>
    </recommendedName>
</protein>
<dbReference type="Proteomes" id="UP001063350">
    <property type="component" value="Chromosome"/>
</dbReference>
<dbReference type="InterPro" id="IPR002575">
    <property type="entry name" value="Aminoglycoside_PTrfase"/>
</dbReference>
<dbReference type="Gene3D" id="3.30.200.20">
    <property type="entry name" value="Phosphorylase Kinase, domain 1"/>
    <property type="match status" value="1"/>
</dbReference>
<evidence type="ECO:0000313" key="3">
    <source>
        <dbReference type="Proteomes" id="UP001063350"/>
    </source>
</evidence>